<dbReference type="Pfam" id="PF02877">
    <property type="entry name" value="PARP_reg"/>
    <property type="match status" value="1"/>
</dbReference>
<proteinExistence type="inferred from homology"/>
<dbReference type="PANTHER" id="PTHR10459">
    <property type="entry name" value="DNA LIGASE"/>
    <property type="match status" value="1"/>
</dbReference>
<feature type="domain" description="BRCT" evidence="17">
    <location>
        <begin position="1"/>
        <end position="93"/>
    </location>
</feature>
<keyword evidence="12" id="KW-0539">Nucleus</keyword>
<dbReference type="SUPFAM" id="SSF56399">
    <property type="entry name" value="ADP-ribosylation"/>
    <property type="match status" value="1"/>
</dbReference>
<dbReference type="PROSITE" id="PS50172">
    <property type="entry name" value="BRCT"/>
    <property type="match status" value="1"/>
</dbReference>
<dbReference type="Gene3D" id="3.40.50.10190">
    <property type="entry name" value="BRCT domain"/>
    <property type="match status" value="1"/>
</dbReference>
<evidence type="ECO:0000256" key="14">
    <source>
        <dbReference type="ARBA" id="ARBA00033987"/>
    </source>
</evidence>
<evidence type="ECO:0000259" key="20">
    <source>
        <dbReference type="PROSITE" id="PS51977"/>
    </source>
</evidence>
<evidence type="ECO:0000259" key="17">
    <source>
        <dbReference type="PROSITE" id="PS50172"/>
    </source>
</evidence>
<evidence type="ECO:0000256" key="16">
    <source>
        <dbReference type="SAM" id="MobiDB-lite"/>
    </source>
</evidence>
<evidence type="ECO:0000313" key="22">
    <source>
        <dbReference type="Proteomes" id="UP000789508"/>
    </source>
</evidence>
<feature type="compositionally biased region" description="Basic and acidic residues" evidence="16">
    <location>
        <begin position="122"/>
        <end position="143"/>
    </location>
</feature>
<comment type="catalytic activity">
    <reaction evidence="14">
        <text>NAD(+) + (ADP-D-ribosyl)n-acceptor = nicotinamide + (ADP-D-ribosyl)n+1-acceptor + H(+).</text>
        <dbReference type="EC" id="2.4.2.30"/>
    </reaction>
</comment>
<keyword evidence="2 15" id="KW-0328">Glycosyltransferase</keyword>
<dbReference type="PANTHER" id="PTHR10459:SF60">
    <property type="entry name" value="POLY [ADP-RIBOSE] POLYMERASE 2"/>
    <property type="match status" value="1"/>
</dbReference>
<reference evidence="21" key="1">
    <citation type="submission" date="2021-06" db="EMBL/GenBank/DDBJ databases">
        <authorList>
            <person name="Kallberg Y."/>
            <person name="Tangrot J."/>
            <person name="Rosling A."/>
        </authorList>
    </citation>
    <scope>NUCLEOTIDE SEQUENCE</scope>
    <source>
        <strain evidence="21">FL130A</strain>
    </source>
</reference>
<dbReference type="EC" id="2.4.2.-" evidence="15"/>
<dbReference type="CDD" id="cd01437">
    <property type="entry name" value="parp_like"/>
    <property type="match status" value="1"/>
</dbReference>
<feature type="compositionally biased region" description="Low complexity" evidence="16">
    <location>
        <begin position="162"/>
        <end position="184"/>
    </location>
</feature>
<comment type="similarity">
    <text evidence="13">Belongs to the ARTD/PARP family.</text>
</comment>
<evidence type="ECO:0000313" key="21">
    <source>
        <dbReference type="EMBL" id="CAG8465535.1"/>
    </source>
</evidence>
<evidence type="ECO:0000256" key="12">
    <source>
        <dbReference type="ARBA" id="ARBA00023242"/>
    </source>
</evidence>
<dbReference type="SUPFAM" id="SSF142921">
    <property type="entry name" value="WGR domain-like"/>
    <property type="match status" value="1"/>
</dbReference>
<dbReference type="GO" id="GO:1990404">
    <property type="term" value="F:NAD+-protein mono-ADP-ribosyltransferase activity"/>
    <property type="evidence" value="ECO:0007669"/>
    <property type="project" value="TreeGrafter"/>
</dbReference>
<evidence type="ECO:0000259" key="19">
    <source>
        <dbReference type="PROSITE" id="PS51060"/>
    </source>
</evidence>
<dbReference type="Gene3D" id="3.90.228.10">
    <property type="match status" value="1"/>
</dbReference>
<dbReference type="Pfam" id="PF00644">
    <property type="entry name" value="PARP"/>
    <property type="match status" value="1"/>
</dbReference>
<dbReference type="InterPro" id="IPR012317">
    <property type="entry name" value="Poly(ADP-ribose)pol_cat_dom"/>
</dbReference>
<dbReference type="GO" id="GO:0006302">
    <property type="term" value="P:double-strand break repair"/>
    <property type="evidence" value="ECO:0007669"/>
    <property type="project" value="TreeGrafter"/>
</dbReference>
<keyword evidence="11" id="KW-0238">DNA-binding</keyword>
<dbReference type="Gene3D" id="1.20.142.10">
    <property type="entry name" value="Poly(ADP-ribose) polymerase, regulatory domain"/>
    <property type="match status" value="1"/>
</dbReference>
<dbReference type="SMART" id="SM00292">
    <property type="entry name" value="BRCT"/>
    <property type="match status" value="1"/>
</dbReference>
<evidence type="ECO:0000256" key="2">
    <source>
        <dbReference type="ARBA" id="ARBA00022676"/>
    </source>
</evidence>
<keyword evidence="9" id="KW-0862">Zinc</keyword>
<name>A0A9N8Z4P2_9GLOM</name>
<dbReference type="GO" id="GO:0016779">
    <property type="term" value="F:nucleotidyltransferase activity"/>
    <property type="evidence" value="ECO:0007669"/>
    <property type="project" value="UniProtKB-KW"/>
</dbReference>
<evidence type="ECO:0000256" key="4">
    <source>
        <dbReference type="ARBA" id="ARBA00022695"/>
    </source>
</evidence>
<sequence>MSNIFSECVITFSGKFETGSHSQLGELVRQNGGQVIANVNKSLTHLVVTKDDFMKPSNKVKTARKNDVSFVTWDWIQQSIEKGMKLAETAFHLGVNDTANTSTEVEMQGVDNISNAKSVSASHKEIDINETRANDKDETEPKPGSKRRRKDVTYDTPVITTRSRFSNSGNPSSSPVNQNNDDNINDVNEVAMVDARNDEIENKEIVSEEILNQRDNESDNEQAKPAKKRQRQSKSSANSYNAAAPEAATVTTTRKRGRKPKNLSNEKDNDNVDVKTSVADIAPVAINEQITDIAETIEEEKKMVTIIKKGAAAVDSSFQYKNTTHVFVDEEAIWDCLLNQTNVKNNNNKYFVIQLLQSDSGTNYYVFTRWGRVGYNGTSATYGPTSSLDSAKHEFQRKFYDKTRNRWLDVCKNISAFTPIKSKYTLLERDYGGDGKEKEIVTKPRESKLHPKVQDIIQMIFDVGSWNDTMIALNYDASKLPLGKLSKATVNQGYLALKRIAAVLNGEEQGDLTELSNAFYTVIPHNFGMRKPPIISSNEVLKLKLQMVETLGEIEIASALLNQANESSKNQLDAYYDSLMLETMEPLDHNSEEFKLILKYVENTQGATHDQYKLEVLEVFDLERQGERERYKPFSDFHNRMLLWHGSRKTNYAGILSQGLRIAPPHVPSTGYMFGKGVYFADCVSKSANYCFTDNKNNIGLMLLCEVALGDMLELVDADYNADRLVKKEGKHCTKGLGLTIPNPNGSITLENGTVVPCGKGINSNNANYLQYNEYIVYDVNQIFQKYLLKVKFNYKYY</sequence>
<dbReference type="PROSITE" id="PS51059">
    <property type="entry name" value="PARP_CATALYTIC"/>
    <property type="match status" value="1"/>
</dbReference>
<dbReference type="SMART" id="SM00773">
    <property type="entry name" value="WGR"/>
    <property type="match status" value="1"/>
</dbReference>
<dbReference type="SUPFAM" id="SSF47587">
    <property type="entry name" value="Domain of poly(ADP-ribose) polymerase"/>
    <property type="match status" value="1"/>
</dbReference>
<keyword evidence="22" id="KW-1185">Reference proteome</keyword>
<keyword evidence="4" id="KW-0548">Nucleotidyltransferase</keyword>
<feature type="compositionally biased region" description="Low complexity" evidence="16">
    <location>
        <begin position="233"/>
        <end position="252"/>
    </location>
</feature>
<evidence type="ECO:0000256" key="7">
    <source>
        <dbReference type="ARBA" id="ARBA00022765"/>
    </source>
</evidence>
<dbReference type="Pfam" id="PF00533">
    <property type="entry name" value="BRCT"/>
    <property type="match status" value="1"/>
</dbReference>
<evidence type="ECO:0000256" key="8">
    <source>
        <dbReference type="ARBA" id="ARBA00022771"/>
    </source>
</evidence>
<evidence type="ECO:0000256" key="15">
    <source>
        <dbReference type="RuleBase" id="RU362114"/>
    </source>
</evidence>
<dbReference type="FunFam" id="3.90.228.10:FF:000002">
    <property type="entry name" value="Poly [ADP-ribose] polymerase"/>
    <property type="match status" value="1"/>
</dbReference>
<dbReference type="PROSITE" id="PS51977">
    <property type="entry name" value="WGR"/>
    <property type="match status" value="1"/>
</dbReference>
<dbReference type="InterPro" id="IPR008893">
    <property type="entry name" value="WGR_domain"/>
</dbReference>
<dbReference type="GO" id="GO:0003950">
    <property type="term" value="F:NAD+ poly-ADP-ribosyltransferase activity"/>
    <property type="evidence" value="ECO:0007669"/>
    <property type="project" value="UniProtKB-UniRule"/>
</dbReference>
<feature type="domain" description="WGR" evidence="20">
    <location>
        <begin position="323"/>
        <end position="424"/>
    </location>
</feature>
<keyword evidence="6" id="KW-0677">Repeat</keyword>
<evidence type="ECO:0000259" key="18">
    <source>
        <dbReference type="PROSITE" id="PS51059"/>
    </source>
</evidence>
<feature type="region of interest" description="Disordered" evidence="16">
    <location>
        <begin position="198"/>
        <end position="271"/>
    </location>
</feature>
<dbReference type="InterPro" id="IPR050800">
    <property type="entry name" value="ARTD/PARP"/>
</dbReference>
<gene>
    <name evidence="21" type="ORF">ALEPTO_LOCUS1757</name>
</gene>
<keyword evidence="10 15" id="KW-0520">NAD</keyword>
<dbReference type="Pfam" id="PF05406">
    <property type="entry name" value="WGR"/>
    <property type="match status" value="1"/>
</dbReference>
<comment type="subcellular location">
    <subcellularLocation>
        <location evidence="1">Nucleus</location>
    </subcellularLocation>
</comment>
<dbReference type="GO" id="GO:0070212">
    <property type="term" value="P:protein poly-ADP-ribosylation"/>
    <property type="evidence" value="ECO:0007669"/>
    <property type="project" value="TreeGrafter"/>
</dbReference>
<evidence type="ECO:0000256" key="11">
    <source>
        <dbReference type="ARBA" id="ARBA00023125"/>
    </source>
</evidence>
<dbReference type="InterPro" id="IPR059215">
    <property type="entry name" value="BRCT2_TopBP1-like"/>
</dbReference>
<evidence type="ECO:0000256" key="13">
    <source>
        <dbReference type="ARBA" id="ARBA00024347"/>
    </source>
</evidence>
<evidence type="ECO:0000256" key="3">
    <source>
        <dbReference type="ARBA" id="ARBA00022679"/>
    </source>
</evidence>
<dbReference type="CDD" id="cd17731">
    <property type="entry name" value="BRCT_TopBP1_rpt2_like"/>
    <property type="match status" value="1"/>
</dbReference>
<dbReference type="InterPro" id="IPR001357">
    <property type="entry name" value="BRCT_dom"/>
</dbReference>
<dbReference type="InterPro" id="IPR036930">
    <property type="entry name" value="WGR_dom_sf"/>
</dbReference>
<feature type="compositionally biased region" description="Basic and acidic residues" evidence="16">
    <location>
        <begin position="198"/>
        <end position="224"/>
    </location>
</feature>
<dbReference type="AlphaFoldDB" id="A0A9N8Z4P2"/>
<evidence type="ECO:0000256" key="5">
    <source>
        <dbReference type="ARBA" id="ARBA00022723"/>
    </source>
</evidence>
<keyword evidence="7" id="KW-0013">ADP-ribosylation</keyword>
<dbReference type="PROSITE" id="PS51060">
    <property type="entry name" value="PARP_ALPHA_HD"/>
    <property type="match status" value="1"/>
</dbReference>
<dbReference type="GO" id="GO:0008270">
    <property type="term" value="F:zinc ion binding"/>
    <property type="evidence" value="ECO:0007669"/>
    <property type="project" value="UniProtKB-KW"/>
</dbReference>
<dbReference type="SUPFAM" id="SSF52113">
    <property type="entry name" value="BRCT domain"/>
    <property type="match status" value="1"/>
</dbReference>
<evidence type="ECO:0000256" key="6">
    <source>
        <dbReference type="ARBA" id="ARBA00022737"/>
    </source>
</evidence>
<keyword evidence="8" id="KW-0863">Zinc-finger</keyword>
<organism evidence="21 22">
    <name type="scientific">Ambispora leptoticha</name>
    <dbReference type="NCBI Taxonomy" id="144679"/>
    <lineage>
        <taxon>Eukaryota</taxon>
        <taxon>Fungi</taxon>
        <taxon>Fungi incertae sedis</taxon>
        <taxon>Mucoromycota</taxon>
        <taxon>Glomeromycotina</taxon>
        <taxon>Glomeromycetes</taxon>
        <taxon>Archaeosporales</taxon>
        <taxon>Ambisporaceae</taxon>
        <taxon>Ambispora</taxon>
    </lineage>
</organism>
<dbReference type="Proteomes" id="UP000789508">
    <property type="component" value="Unassembled WGS sequence"/>
</dbReference>
<feature type="region of interest" description="Disordered" evidence="16">
    <location>
        <begin position="117"/>
        <end position="184"/>
    </location>
</feature>
<dbReference type="FunFam" id="1.20.142.10:FF:000001">
    <property type="entry name" value="Poly [ADP-ribose] polymerase"/>
    <property type="match status" value="1"/>
</dbReference>
<accession>A0A9N8Z4P2</accession>
<feature type="domain" description="PARP catalytic" evidence="18">
    <location>
        <begin position="570"/>
        <end position="798"/>
    </location>
</feature>
<dbReference type="InterPro" id="IPR004102">
    <property type="entry name" value="Poly(ADP-ribose)pol_reg_dom"/>
</dbReference>
<dbReference type="InterPro" id="IPR036616">
    <property type="entry name" value="Poly(ADP-ribose)pol_reg_dom_sf"/>
</dbReference>
<evidence type="ECO:0000256" key="10">
    <source>
        <dbReference type="ARBA" id="ARBA00023027"/>
    </source>
</evidence>
<evidence type="ECO:0000256" key="9">
    <source>
        <dbReference type="ARBA" id="ARBA00022833"/>
    </source>
</evidence>
<protein>
    <recommendedName>
        <fullName evidence="15">Poly [ADP-ribose] polymerase</fullName>
        <shortName evidence="15">PARP</shortName>
        <ecNumber evidence="15">2.4.2.-</ecNumber>
    </recommendedName>
</protein>
<keyword evidence="3 15" id="KW-0808">Transferase</keyword>
<dbReference type="EMBL" id="CAJVPS010000211">
    <property type="protein sequence ID" value="CAG8465535.1"/>
    <property type="molecule type" value="Genomic_DNA"/>
</dbReference>
<dbReference type="GO" id="GO:0003677">
    <property type="term" value="F:DNA binding"/>
    <property type="evidence" value="ECO:0007669"/>
    <property type="project" value="UniProtKB-KW"/>
</dbReference>
<dbReference type="FunFam" id="2.20.140.10:FF:000001">
    <property type="entry name" value="Poly [ADP-ribose] polymerase"/>
    <property type="match status" value="1"/>
</dbReference>
<comment type="caution">
    <text evidence="21">The sequence shown here is derived from an EMBL/GenBank/DDBJ whole genome shotgun (WGS) entry which is preliminary data.</text>
</comment>
<dbReference type="InterPro" id="IPR036420">
    <property type="entry name" value="BRCT_dom_sf"/>
</dbReference>
<dbReference type="Gene3D" id="2.20.140.10">
    <property type="entry name" value="WGR domain"/>
    <property type="match status" value="1"/>
</dbReference>
<dbReference type="GO" id="GO:0005730">
    <property type="term" value="C:nucleolus"/>
    <property type="evidence" value="ECO:0007669"/>
    <property type="project" value="TreeGrafter"/>
</dbReference>
<dbReference type="OrthoDB" id="2017365at2759"/>
<keyword evidence="5" id="KW-0479">Metal-binding</keyword>
<feature type="domain" description="PARP alpha-helical" evidence="19">
    <location>
        <begin position="446"/>
        <end position="562"/>
    </location>
</feature>
<evidence type="ECO:0000256" key="1">
    <source>
        <dbReference type="ARBA" id="ARBA00004123"/>
    </source>
</evidence>